<dbReference type="Gene3D" id="3.30.2010.10">
    <property type="entry name" value="Metalloproteases ('zincins'), catalytic domain"/>
    <property type="match status" value="1"/>
</dbReference>
<keyword evidence="4" id="KW-1185">Reference proteome</keyword>
<gene>
    <name evidence="3" type="ORF">G6O67_002620</name>
</gene>
<dbReference type="EMBL" id="JAAVMX010000003">
    <property type="protein sequence ID" value="KAF4510752.1"/>
    <property type="molecule type" value="Genomic_DNA"/>
</dbReference>
<dbReference type="AlphaFoldDB" id="A0A8H4V7F2"/>
<feature type="region of interest" description="Disordered" evidence="1">
    <location>
        <begin position="216"/>
        <end position="235"/>
    </location>
</feature>
<evidence type="ECO:0000259" key="2">
    <source>
        <dbReference type="PROSITE" id="PS51397"/>
    </source>
</evidence>
<organism evidence="3 4">
    <name type="scientific">Ophiocordyceps sinensis</name>
    <dbReference type="NCBI Taxonomy" id="72228"/>
    <lineage>
        <taxon>Eukaryota</taxon>
        <taxon>Fungi</taxon>
        <taxon>Dikarya</taxon>
        <taxon>Ascomycota</taxon>
        <taxon>Pezizomycotina</taxon>
        <taxon>Sordariomycetes</taxon>
        <taxon>Hypocreomycetidae</taxon>
        <taxon>Hypocreales</taxon>
        <taxon>Ophiocordycipitaceae</taxon>
        <taxon>Ophiocordyceps</taxon>
    </lineage>
</organism>
<dbReference type="PANTHER" id="PTHR46622:SF1">
    <property type="entry name" value="DNA-DEPENDENT METALLOPROTEASE WSS1"/>
    <property type="match status" value="1"/>
</dbReference>
<feature type="region of interest" description="Disordered" evidence="1">
    <location>
        <begin position="248"/>
        <end position="410"/>
    </location>
</feature>
<feature type="compositionally biased region" description="Basic and acidic residues" evidence="1">
    <location>
        <begin position="377"/>
        <end position="387"/>
    </location>
</feature>
<sequence length="499" mass="54712">MPLGVQRLNARKSQPNPNIVFIKPLPGPTETVAQGFLERIAAQCVPIMRKHRLYVMSLEEYEPNREFVGRNFNAGEVVQLVLKSPHTGHWLPFEYVQMVMMHELAHCKQMNHSRAFWAVRNDYAAEMHRLWIQGYTGEGIWGRGANLGTGEWERDTFKADDVLPEHLCGGTFRTRGKKRKRKPVLTYQERKEGRIRKRFGESGVALGADEETKVKLEKGKGTKAKPRVANSDRGRQLRAAAALARFDQPKAEAAASVVEDDGDGDTASDSEDGDENAQDVDSKDAVDVDGRPLVDSKGRGMVRVCEDEDTNDGDARGELDELRDVFRKGRLKRESPGPRQRARGEAEGTNDARDRQARPARDGRLDGSTARPFTTRVKSEPTEDSVKVLEGSTARPWTTRVKSEPTEDSVEVLDAAPTAAPKAPPRPVEPKACSACSFVNVGPAATCGVCGNVLDPAKTPGTWRCGNATCASSSYANSGDCGVCGLCGQRRAKDAGTKR</sequence>
<dbReference type="PANTHER" id="PTHR46622">
    <property type="entry name" value="DNA-DEPENDENT METALLOPROTEASE WSS1"/>
    <property type="match status" value="1"/>
</dbReference>
<evidence type="ECO:0000313" key="3">
    <source>
        <dbReference type="EMBL" id="KAF4510752.1"/>
    </source>
</evidence>
<feature type="domain" description="WLM" evidence="2">
    <location>
        <begin position="10"/>
        <end position="247"/>
    </location>
</feature>
<dbReference type="Proteomes" id="UP000557566">
    <property type="component" value="Unassembled WGS sequence"/>
</dbReference>
<protein>
    <recommendedName>
        <fullName evidence="2">WLM domain-containing protein</fullName>
    </recommendedName>
</protein>
<evidence type="ECO:0000256" key="1">
    <source>
        <dbReference type="SAM" id="MobiDB-lite"/>
    </source>
</evidence>
<comment type="caution">
    <text evidence="3">The sequence shown here is derived from an EMBL/GenBank/DDBJ whole genome shotgun (WGS) entry which is preliminary data.</text>
</comment>
<reference evidence="3 4" key="1">
    <citation type="journal article" date="2020" name="Genome Biol. Evol.">
        <title>A new high-quality draft genome assembly of the Chinese cordyceps Ophiocordyceps sinensis.</title>
        <authorList>
            <person name="Shu R."/>
            <person name="Zhang J."/>
            <person name="Meng Q."/>
            <person name="Zhang H."/>
            <person name="Zhou G."/>
            <person name="Li M."/>
            <person name="Wu P."/>
            <person name="Zhao Y."/>
            <person name="Chen C."/>
            <person name="Qin Q."/>
        </authorList>
    </citation>
    <scope>NUCLEOTIDE SEQUENCE [LARGE SCALE GENOMIC DNA]</scope>
    <source>
        <strain evidence="3 4">IOZ07</strain>
    </source>
</reference>
<dbReference type="OrthoDB" id="447842at2759"/>
<dbReference type="InterPro" id="IPR053000">
    <property type="entry name" value="WSS1-like_metalloprotease"/>
</dbReference>
<evidence type="ECO:0000313" key="4">
    <source>
        <dbReference type="Proteomes" id="UP000557566"/>
    </source>
</evidence>
<dbReference type="GO" id="GO:0005634">
    <property type="term" value="C:nucleus"/>
    <property type="evidence" value="ECO:0007669"/>
    <property type="project" value="TreeGrafter"/>
</dbReference>
<dbReference type="PROSITE" id="PS51397">
    <property type="entry name" value="WLM"/>
    <property type="match status" value="1"/>
</dbReference>
<dbReference type="Pfam" id="PF08325">
    <property type="entry name" value="WLM"/>
    <property type="match status" value="1"/>
</dbReference>
<dbReference type="GO" id="GO:0008237">
    <property type="term" value="F:metallopeptidase activity"/>
    <property type="evidence" value="ECO:0007669"/>
    <property type="project" value="TreeGrafter"/>
</dbReference>
<dbReference type="GO" id="GO:0006281">
    <property type="term" value="P:DNA repair"/>
    <property type="evidence" value="ECO:0007669"/>
    <property type="project" value="TreeGrafter"/>
</dbReference>
<proteinExistence type="predicted"/>
<feature type="compositionally biased region" description="Basic and acidic residues" evidence="1">
    <location>
        <begin position="313"/>
        <end position="365"/>
    </location>
</feature>
<feature type="compositionally biased region" description="Basic and acidic residues" evidence="1">
    <location>
        <begin position="280"/>
        <end position="298"/>
    </location>
</feature>
<accession>A0A8H4V7F2</accession>
<dbReference type="InterPro" id="IPR013536">
    <property type="entry name" value="WLM_dom"/>
</dbReference>
<feature type="compositionally biased region" description="Acidic residues" evidence="1">
    <location>
        <begin position="258"/>
        <end position="278"/>
    </location>
</feature>
<name>A0A8H4V7F2_9HYPO</name>